<reference evidence="2 3" key="1">
    <citation type="journal article" date="2015" name="Genome Announc.">
        <title>Draft Genome Sequence and Gene Annotation of the Entomopathogenic Fungus Verticillium hemipterigenum.</title>
        <authorList>
            <person name="Horn F."/>
            <person name="Habel A."/>
            <person name="Scharf D.H."/>
            <person name="Dworschak J."/>
            <person name="Brakhage A.A."/>
            <person name="Guthke R."/>
            <person name="Hertweck C."/>
            <person name="Linde J."/>
        </authorList>
    </citation>
    <scope>NUCLEOTIDE SEQUENCE [LARGE SCALE GENOMIC DNA]</scope>
</reference>
<evidence type="ECO:0000313" key="2">
    <source>
        <dbReference type="EMBL" id="CEJ81530.1"/>
    </source>
</evidence>
<accession>A0A0A1T5X9</accession>
<evidence type="ECO:0000313" key="3">
    <source>
        <dbReference type="Proteomes" id="UP000039046"/>
    </source>
</evidence>
<dbReference type="OrthoDB" id="2142213at2759"/>
<evidence type="ECO:0000256" key="1">
    <source>
        <dbReference type="SAM" id="SignalP"/>
    </source>
</evidence>
<dbReference type="AlphaFoldDB" id="A0A0A1T5X9"/>
<gene>
    <name evidence="2" type="ORF">VHEMI01651</name>
</gene>
<dbReference type="EMBL" id="CDHN01000001">
    <property type="protein sequence ID" value="CEJ81530.1"/>
    <property type="molecule type" value="Genomic_DNA"/>
</dbReference>
<protein>
    <submittedName>
        <fullName evidence="2">Uncharacterized protein</fullName>
    </submittedName>
</protein>
<dbReference type="SUPFAM" id="SSF55486">
    <property type="entry name" value="Metalloproteases ('zincins'), catalytic domain"/>
    <property type="match status" value="1"/>
</dbReference>
<dbReference type="STRING" id="1531966.A0A0A1T5X9"/>
<feature type="signal peptide" evidence="1">
    <location>
        <begin position="1"/>
        <end position="17"/>
    </location>
</feature>
<feature type="chain" id="PRO_5001978915" evidence="1">
    <location>
        <begin position="18"/>
        <end position="316"/>
    </location>
</feature>
<dbReference type="HOGENOM" id="CLU_050729_1_1_1"/>
<keyword evidence="1" id="KW-0732">Signal</keyword>
<dbReference type="Proteomes" id="UP000039046">
    <property type="component" value="Unassembled WGS sequence"/>
</dbReference>
<proteinExistence type="predicted"/>
<name>A0A0A1T5X9_9HYPO</name>
<keyword evidence="3" id="KW-1185">Reference proteome</keyword>
<organism evidence="2 3">
    <name type="scientific">[Torrubiella] hemipterigena</name>
    <dbReference type="NCBI Taxonomy" id="1531966"/>
    <lineage>
        <taxon>Eukaryota</taxon>
        <taxon>Fungi</taxon>
        <taxon>Dikarya</taxon>
        <taxon>Ascomycota</taxon>
        <taxon>Pezizomycotina</taxon>
        <taxon>Sordariomycetes</taxon>
        <taxon>Hypocreomycetidae</taxon>
        <taxon>Hypocreales</taxon>
        <taxon>Clavicipitaceae</taxon>
        <taxon>Clavicipitaceae incertae sedis</taxon>
        <taxon>'Torrubiella' clade</taxon>
    </lineage>
</organism>
<sequence>MFRQLALAAGLASVASARLDKPIINPTFPGGGLDSLAQGLLDHLAPTQSTHDNWGAGYIPEDCKNLAKSNGFSPFDITPFNIHYSDCNDVWIFCRHKDSPLSQIDMIDLFGRMPVHMREYIRHVIALPGNKSAGSSGDNIQMNGAVGITVFVHETGHSLDSHGFDPKYGVPFSNSKTWLDNYNMDTAVCDSYAQSSQQENLAQETVVGLYDKVVPGGVGNIQPNWKAIFHQYATVQGYLGDILTPGGTCRHRLANSKPVPMGDSAKFRRDLGPAPDVSLSSDVIEIESIPMGSSIRITEFDEAGNPIGSKNVSLVM</sequence>